<feature type="domain" description="Major capsid protein C-terminal" evidence="1">
    <location>
        <begin position="300"/>
        <end position="473"/>
    </location>
</feature>
<accession>A0A6C0LD53</accession>
<sequence length="555" mass="63111">MPGGLIQLVNKGAQDQLITGSPSFTHFKSMYKRHTEFAMEHFILNFRGVNLDLQQQQPKILRAKVDRNAQLLHDCYIHLNIPNIYSPVVQQNTPQQSGLGYEFQWIPNLGYNMIRNVSLLINGTAVVTHTGEWLKLYSYLTHNANKRKVIDRMVGNTIELTNPAYAYGKFNQYPHSISTLNTDANPSILGRELIIPLHFWFCEDIGSALPLVALQYSEVEIVIELRNIYELFTIIDTTRTSPTYKQRIRADPTRPEHSMDKFLSPPDWQGNPENTSLVSWSLQPYIQANYIFVSDDEMAHLAKGDNTFMIKQLRPVSRLNISGPANDIELTMVNLCTRLVWTTQRTDVFANNGFDNYTNFLQPYLPTLNNSQFTPITKIYSSGLEQGTNVSQKDCLVDATLIFDGANREQTKTKSFYDLLQNYKHHSGNPLDGIYSYSFALEHNTKQPSGHVNGSMFNKTLLRVSTQQPPIATTVSSNQLCVLKSTALNKNPTIIRNPNARDNLGNLIYNPDEVVSIIQKNQGDISEYNYNIMVHIESYNFLRIMHGIANVVFSS</sequence>
<dbReference type="InterPro" id="IPR007542">
    <property type="entry name" value="MCP_C"/>
</dbReference>
<dbReference type="InterPro" id="IPR031654">
    <property type="entry name" value="Capsid_N"/>
</dbReference>
<evidence type="ECO:0000259" key="1">
    <source>
        <dbReference type="Pfam" id="PF04451"/>
    </source>
</evidence>
<evidence type="ECO:0008006" key="4">
    <source>
        <dbReference type="Google" id="ProtNLM"/>
    </source>
</evidence>
<dbReference type="Gene3D" id="2.70.9.10">
    <property type="entry name" value="Adenovirus Type 2 Hexon, domain 4"/>
    <property type="match status" value="1"/>
</dbReference>
<dbReference type="EMBL" id="MN740468">
    <property type="protein sequence ID" value="QHU27985.1"/>
    <property type="molecule type" value="Genomic_DNA"/>
</dbReference>
<name>A0A6C0LD53_9ZZZZ</name>
<dbReference type="Gene3D" id="2.70.9.20">
    <property type="entry name" value="Major capsid protein Vp54"/>
    <property type="match status" value="1"/>
</dbReference>
<dbReference type="Pfam" id="PF16903">
    <property type="entry name" value="Capsid_N"/>
    <property type="match status" value="1"/>
</dbReference>
<feature type="domain" description="Major capsid protein N-terminal" evidence="2">
    <location>
        <begin position="25"/>
        <end position="250"/>
    </location>
</feature>
<dbReference type="AlphaFoldDB" id="A0A6C0LD53"/>
<dbReference type="InterPro" id="IPR038519">
    <property type="entry name" value="MCP_C_sf"/>
</dbReference>
<dbReference type="SUPFAM" id="SSF49749">
    <property type="entry name" value="Group II dsDNA viruses VP"/>
    <property type="match status" value="2"/>
</dbReference>
<protein>
    <recommendedName>
        <fullName evidence="4">Major capsid protein N-terminal domain-containing protein</fullName>
    </recommendedName>
</protein>
<reference evidence="3" key="1">
    <citation type="journal article" date="2020" name="Nature">
        <title>Giant virus diversity and host interactions through global metagenomics.</title>
        <authorList>
            <person name="Schulz F."/>
            <person name="Roux S."/>
            <person name="Paez-Espino D."/>
            <person name="Jungbluth S."/>
            <person name="Walsh D.A."/>
            <person name="Denef V.J."/>
            <person name="McMahon K.D."/>
            <person name="Konstantinidis K.T."/>
            <person name="Eloe-Fadrosh E.A."/>
            <person name="Kyrpides N.C."/>
            <person name="Woyke T."/>
        </authorList>
    </citation>
    <scope>NUCLEOTIDE SEQUENCE</scope>
    <source>
        <strain evidence="3">GVMAG-M-3300027770-17</strain>
    </source>
</reference>
<proteinExistence type="predicted"/>
<dbReference type="GO" id="GO:0005198">
    <property type="term" value="F:structural molecule activity"/>
    <property type="evidence" value="ECO:0007669"/>
    <property type="project" value="InterPro"/>
</dbReference>
<organism evidence="3">
    <name type="scientific">viral metagenome</name>
    <dbReference type="NCBI Taxonomy" id="1070528"/>
    <lineage>
        <taxon>unclassified sequences</taxon>
        <taxon>metagenomes</taxon>
        <taxon>organismal metagenomes</taxon>
    </lineage>
</organism>
<evidence type="ECO:0000259" key="2">
    <source>
        <dbReference type="Pfam" id="PF16903"/>
    </source>
</evidence>
<dbReference type="Pfam" id="PF04451">
    <property type="entry name" value="Capsid_NCLDV"/>
    <property type="match status" value="1"/>
</dbReference>
<evidence type="ECO:0000313" key="3">
    <source>
        <dbReference type="EMBL" id="QHU27985.1"/>
    </source>
</evidence>
<dbReference type="InterPro" id="IPR016112">
    <property type="entry name" value="VP_dsDNA_II"/>
</dbReference>